<protein>
    <submittedName>
        <fullName evidence="1">Uncharacterized protein</fullName>
    </submittedName>
</protein>
<dbReference type="RefSeq" id="WP_171093136.1">
    <property type="nucleotide sequence ID" value="NZ_CP053069.1"/>
</dbReference>
<dbReference type="Proteomes" id="UP000501534">
    <property type="component" value="Chromosome"/>
</dbReference>
<evidence type="ECO:0000313" key="1">
    <source>
        <dbReference type="EMBL" id="QJR11633.1"/>
    </source>
</evidence>
<evidence type="ECO:0000313" key="2">
    <source>
        <dbReference type="Proteomes" id="UP000501534"/>
    </source>
</evidence>
<sequence length="45" mass="5520">MSFRDTWDRLLDRFIDLVTVPFDFLQQRLGRDQDDDNPHDPTLWL</sequence>
<gene>
    <name evidence="1" type="ORF">DSM104443_02712</name>
</gene>
<dbReference type="EMBL" id="CP053069">
    <property type="protein sequence ID" value="QJR11633.1"/>
    <property type="molecule type" value="Genomic_DNA"/>
</dbReference>
<reference evidence="1 2" key="1">
    <citation type="submission" date="2020-04" db="EMBL/GenBank/DDBJ databases">
        <title>Usitatibacter rugosus gen. nov., sp. nov. and Usitatibacter palustris sp. nov., novel members of Usitatibacteraceae fam. nov. within the order Nitrosomonadales isolated from soil.</title>
        <authorList>
            <person name="Huber K.J."/>
            <person name="Neumann-Schaal M."/>
            <person name="Geppert A."/>
            <person name="Luckner M."/>
            <person name="Wanner G."/>
            <person name="Overmann J."/>
        </authorList>
    </citation>
    <scope>NUCLEOTIDE SEQUENCE [LARGE SCALE GENOMIC DNA]</scope>
    <source>
        <strain evidence="1 2">0125_3</strain>
    </source>
</reference>
<name>A0A6M4GYZ4_9PROT</name>
<organism evidence="1 2">
    <name type="scientific">Usitatibacter rugosus</name>
    <dbReference type="NCBI Taxonomy" id="2732067"/>
    <lineage>
        <taxon>Bacteria</taxon>
        <taxon>Pseudomonadati</taxon>
        <taxon>Pseudomonadota</taxon>
        <taxon>Betaproteobacteria</taxon>
        <taxon>Nitrosomonadales</taxon>
        <taxon>Usitatibacteraceae</taxon>
        <taxon>Usitatibacter</taxon>
    </lineage>
</organism>
<keyword evidence="2" id="KW-1185">Reference proteome</keyword>
<accession>A0A6M4GYZ4</accession>
<proteinExistence type="predicted"/>
<dbReference type="AlphaFoldDB" id="A0A6M4GYZ4"/>
<dbReference type="KEGG" id="uru:DSM104443_02712"/>